<proteinExistence type="predicted"/>
<protein>
    <submittedName>
        <fullName evidence="1">Plasmid mobilization relaxosome protein MobC</fullName>
    </submittedName>
</protein>
<evidence type="ECO:0000313" key="2">
    <source>
        <dbReference type="Proteomes" id="UP001164042"/>
    </source>
</evidence>
<dbReference type="AlphaFoldDB" id="A0AA46YQR3"/>
<sequence>MKKAKRERNIPIKFRVTEAEKKKILANSKKAGIKYYTNYIRKMALHGLILKKDYSELVNVSGALGQISYEFNQIGNNINQIAKKVNENEEINQEDFEKLHQEFKNFKAHFRKMEREFFVETEADMSRLEKY</sequence>
<dbReference type="EMBL" id="CP109635">
    <property type="protein sequence ID" value="UYT09687.1"/>
    <property type="molecule type" value="Genomic_DNA"/>
</dbReference>
<dbReference type="Pfam" id="PF21983">
    <property type="entry name" value="NikA-like"/>
    <property type="match status" value="1"/>
</dbReference>
<organism evidence="1 2">
    <name type="scientific">Lactococcus garvieae</name>
    <dbReference type="NCBI Taxonomy" id="1363"/>
    <lineage>
        <taxon>Bacteria</taxon>
        <taxon>Bacillati</taxon>
        <taxon>Bacillota</taxon>
        <taxon>Bacilli</taxon>
        <taxon>Lactobacillales</taxon>
        <taxon>Streptococcaceae</taxon>
        <taxon>Lactococcus</taxon>
    </lineage>
</organism>
<dbReference type="InterPro" id="IPR053842">
    <property type="entry name" value="NikA-like"/>
</dbReference>
<evidence type="ECO:0000313" key="1">
    <source>
        <dbReference type="EMBL" id="UYT09687.1"/>
    </source>
</evidence>
<accession>A0AA46YQR3</accession>
<gene>
    <name evidence="1" type="primary">mobC</name>
    <name evidence="1" type="ORF">OF801_06800</name>
</gene>
<reference evidence="1" key="1">
    <citation type="submission" date="2022-10" db="EMBL/GenBank/DDBJ databases">
        <title>Genome assembly of Lactococcus garvieae isolates from cricket gut.</title>
        <authorList>
            <person name="Luecke A.R."/>
            <person name="Brown A.M.V."/>
            <person name="Wakeman C.A."/>
        </authorList>
    </citation>
    <scope>NUCLEOTIDE SEQUENCE</scope>
    <source>
        <strain evidence="1">Alexii-11_2</strain>
    </source>
</reference>
<dbReference type="Proteomes" id="UP001164042">
    <property type="component" value="Chromosome"/>
</dbReference>
<dbReference type="RefSeq" id="WP_264307798.1">
    <property type="nucleotide sequence ID" value="NZ_CP109635.1"/>
</dbReference>
<name>A0AA46YQR3_9LACT</name>